<dbReference type="HOGENOM" id="CLU_2225735_0_0_1"/>
<reference evidence="3" key="1">
    <citation type="journal article" date="2012" name="Nature">
        <title>The oyster genome reveals stress adaptation and complexity of shell formation.</title>
        <authorList>
            <person name="Zhang G."/>
            <person name="Fang X."/>
            <person name="Guo X."/>
            <person name="Li L."/>
            <person name="Luo R."/>
            <person name="Xu F."/>
            <person name="Yang P."/>
            <person name="Zhang L."/>
            <person name="Wang X."/>
            <person name="Qi H."/>
            <person name="Xiong Z."/>
            <person name="Que H."/>
            <person name="Xie Y."/>
            <person name="Holland P.W."/>
            <person name="Paps J."/>
            <person name="Zhu Y."/>
            <person name="Wu F."/>
            <person name="Chen Y."/>
            <person name="Wang J."/>
            <person name="Peng C."/>
            <person name="Meng J."/>
            <person name="Yang L."/>
            <person name="Liu J."/>
            <person name="Wen B."/>
            <person name="Zhang N."/>
            <person name="Huang Z."/>
            <person name="Zhu Q."/>
            <person name="Feng Y."/>
            <person name="Mount A."/>
            <person name="Hedgecock D."/>
            <person name="Xu Z."/>
            <person name="Liu Y."/>
            <person name="Domazet-Loso T."/>
            <person name="Du Y."/>
            <person name="Sun X."/>
            <person name="Zhang S."/>
            <person name="Liu B."/>
            <person name="Cheng P."/>
            <person name="Jiang X."/>
            <person name="Li J."/>
            <person name="Fan D."/>
            <person name="Wang W."/>
            <person name="Fu W."/>
            <person name="Wang T."/>
            <person name="Wang B."/>
            <person name="Zhang J."/>
            <person name="Peng Z."/>
            <person name="Li Y."/>
            <person name="Li N."/>
            <person name="Wang J."/>
            <person name="Chen M."/>
            <person name="He Y."/>
            <person name="Tan F."/>
            <person name="Song X."/>
            <person name="Zheng Q."/>
            <person name="Huang R."/>
            <person name="Yang H."/>
            <person name="Du X."/>
            <person name="Chen L."/>
            <person name="Yang M."/>
            <person name="Gaffney P.M."/>
            <person name="Wang S."/>
            <person name="Luo L."/>
            <person name="She Z."/>
            <person name="Ming Y."/>
            <person name="Huang W."/>
            <person name="Zhang S."/>
            <person name="Huang B."/>
            <person name="Zhang Y."/>
            <person name="Qu T."/>
            <person name="Ni P."/>
            <person name="Miao G."/>
            <person name="Wang J."/>
            <person name="Wang Q."/>
            <person name="Steinberg C.E."/>
            <person name="Wang H."/>
            <person name="Li N."/>
            <person name="Qian L."/>
            <person name="Zhang G."/>
            <person name="Li Y."/>
            <person name="Yang H."/>
            <person name="Liu X."/>
            <person name="Wang J."/>
            <person name="Yin Y."/>
            <person name="Wang J."/>
        </authorList>
    </citation>
    <scope>NUCLEOTIDE SEQUENCE [LARGE SCALE GENOMIC DNA]</scope>
    <source>
        <strain evidence="3">05x7-T-G4-1.051#20</strain>
    </source>
</reference>
<sequence length="106" mass="11812">MRFFFVLAVILVSAHYSLQEEEVGQAAVVSDTGEGKPVQLPAQVSDDGEEKPVQLPARDTEDEDVLTARSAQEDEVLEEKEEQGKPVQLPARDVNEEITKRSQKDF</sequence>
<gene>
    <name evidence="3" type="ORF">CGI_10002406</name>
</gene>
<protein>
    <recommendedName>
        <fullName evidence="4">Secreted protein</fullName>
    </recommendedName>
</protein>
<evidence type="ECO:0000313" key="3">
    <source>
        <dbReference type="EMBL" id="EKC22365.1"/>
    </source>
</evidence>
<proteinExistence type="predicted"/>
<dbReference type="InParanoid" id="K1Q0L8"/>
<evidence type="ECO:0008006" key="4">
    <source>
        <dbReference type="Google" id="ProtNLM"/>
    </source>
</evidence>
<feature type="chain" id="PRO_5043534062" description="Secreted protein" evidence="2">
    <location>
        <begin position="20"/>
        <end position="106"/>
    </location>
</feature>
<accession>K1Q0L8</accession>
<evidence type="ECO:0000256" key="2">
    <source>
        <dbReference type="SAM" id="SignalP"/>
    </source>
</evidence>
<dbReference type="AlphaFoldDB" id="K1Q0L8"/>
<feature type="signal peptide" evidence="2">
    <location>
        <begin position="1"/>
        <end position="19"/>
    </location>
</feature>
<name>K1Q0L8_MAGGI</name>
<organism evidence="3">
    <name type="scientific">Magallana gigas</name>
    <name type="common">Pacific oyster</name>
    <name type="synonym">Crassostrea gigas</name>
    <dbReference type="NCBI Taxonomy" id="29159"/>
    <lineage>
        <taxon>Eukaryota</taxon>
        <taxon>Metazoa</taxon>
        <taxon>Spiralia</taxon>
        <taxon>Lophotrochozoa</taxon>
        <taxon>Mollusca</taxon>
        <taxon>Bivalvia</taxon>
        <taxon>Autobranchia</taxon>
        <taxon>Pteriomorphia</taxon>
        <taxon>Ostreida</taxon>
        <taxon>Ostreoidea</taxon>
        <taxon>Ostreidae</taxon>
        <taxon>Magallana</taxon>
    </lineage>
</organism>
<dbReference type="EMBL" id="JH815637">
    <property type="protein sequence ID" value="EKC22365.1"/>
    <property type="molecule type" value="Genomic_DNA"/>
</dbReference>
<feature type="compositionally biased region" description="Basic and acidic residues" evidence="1">
    <location>
        <begin position="93"/>
        <end position="106"/>
    </location>
</feature>
<evidence type="ECO:0000256" key="1">
    <source>
        <dbReference type="SAM" id="MobiDB-lite"/>
    </source>
</evidence>
<keyword evidence="2" id="KW-0732">Signal</keyword>
<feature type="region of interest" description="Disordered" evidence="1">
    <location>
        <begin position="26"/>
        <end position="106"/>
    </location>
</feature>